<evidence type="ECO:0000259" key="2">
    <source>
        <dbReference type="Pfam" id="PF14529"/>
    </source>
</evidence>
<keyword evidence="4" id="KW-1185">Reference proteome</keyword>
<name>A0A6G0VVZ3_APHCR</name>
<proteinExistence type="predicted"/>
<evidence type="ECO:0000256" key="1">
    <source>
        <dbReference type="SAM" id="MobiDB-lite"/>
    </source>
</evidence>
<protein>
    <recommendedName>
        <fullName evidence="2">Endonuclease/exonuclease/phosphatase domain-containing protein</fullName>
    </recommendedName>
</protein>
<organism evidence="3 4">
    <name type="scientific">Aphis craccivora</name>
    <name type="common">Cowpea aphid</name>
    <dbReference type="NCBI Taxonomy" id="307492"/>
    <lineage>
        <taxon>Eukaryota</taxon>
        <taxon>Metazoa</taxon>
        <taxon>Ecdysozoa</taxon>
        <taxon>Arthropoda</taxon>
        <taxon>Hexapoda</taxon>
        <taxon>Insecta</taxon>
        <taxon>Pterygota</taxon>
        <taxon>Neoptera</taxon>
        <taxon>Paraneoptera</taxon>
        <taxon>Hemiptera</taxon>
        <taxon>Sternorrhyncha</taxon>
        <taxon>Aphidomorpha</taxon>
        <taxon>Aphidoidea</taxon>
        <taxon>Aphididae</taxon>
        <taxon>Aphidini</taxon>
        <taxon>Aphis</taxon>
        <taxon>Aphis</taxon>
    </lineage>
</organism>
<sequence>MKQLFLKEALETLLEKSKTISINEHTIPIRRLINPAKKITISNVCPSIPNQTILNALKNINITPVSNLTHIKAGINIEGYEHILSFRRQMFINQEDISKLPGSLVINFNQTQFRILFTDDRITCFLCKAVGHTSASCKNQIPSSCIPDTHITNNSLTSHSIIKANVDHSIELLKDIQLPELPPIDATPLQNIMDWNVGIQDESLPLPRPSVIDITTQETMEMSTTAYFTRRLSDTNTPKSPTSPIASGSQTPLNQPDKKKVKIRSRSNSLTSTEDNKLDSMLKPTFSFFASSENTSVTLDQFKYFLENFRNPKINIHTLCNEINSNISGMLDLVEKIRPLITDRAMKSRLTTASNLFLNIIQWNINGLVKKLSNIQILNHEYNPILLCLQKPTSEIHIFLQASGGVAIFARSDYPTTPVPLQSPLEAIAITIQLESNITICNLYIPNQKPFSSSDIENLIHQLPLPFILIGDFNSHSENWGSEKTDLRGKEINKILENDNIVLLNNGEHTRLNPANGLFSTIDLSLSSSSLAQLISWTTLPQIYDSDHIPIKMELLTHKTSPCENPPK</sequence>
<feature type="region of interest" description="Disordered" evidence="1">
    <location>
        <begin position="229"/>
        <end position="276"/>
    </location>
</feature>
<feature type="domain" description="Endonuclease/exonuclease/phosphatase" evidence="2">
    <location>
        <begin position="438"/>
        <end position="551"/>
    </location>
</feature>
<dbReference type="PANTHER" id="PTHR33273:SF4">
    <property type="entry name" value="ENDONUCLEASE_EXONUCLEASE_PHOSPHATASE DOMAIN-CONTAINING PROTEIN"/>
    <property type="match status" value="1"/>
</dbReference>
<dbReference type="GO" id="GO:0003824">
    <property type="term" value="F:catalytic activity"/>
    <property type="evidence" value="ECO:0007669"/>
    <property type="project" value="InterPro"/>
</dbReference>
<dbReference type="EMBL" id="VUJU01011229">
    <property type="protein sequence ID" value="KAF0711504.1"/>
    <property type="molecule type" value="Genomic_DNA"/>
</dbReference>
<dbReference type="InterPro" id="IPR005135">
    <property type="entry name" value="Endo/exonuclease/phosphatase"/>
</dbReference>
<gene>
    <name evidence="3" type="ORF">FWK35_00030941</name>
</gene>
<comment type="caution">
    <text evidence="3">The sequence shown here is derived from an EMBL/GenBank/DDBJ whole genome shotgun (WGS) entry which is preliminary data.</text>
</comment>
<dbReference type="AlphaFoldDB" id="A0A6G0VVZ3"/>
<dbReference type="SUPFAM" id="SSF56219">
    <property type="entry name" value="DNase I-like"/>
    <property type="match status" value="1"/>
</dbReference>
<dbReference type="InterPro" id="IPR036691">
    <property type="entry name" value="Endo/exonu/phosph_ase_sf"/>
</dbReference>
<evidence type="ECO:0000313" key="4">
    <source>
        <dbReference type="Proteomes" id="UP000478052"/>
    </source>
</evidence>
<dbReference type="Gene3D" id="3.60.10.10">
    <property type="entry name" value="Endonuclease/exonuclease/phosphatase"/>
    <property type="match status" value="1"/>
</dbReference>
<evidence type="ECO:0000313" key="3">
    <source>
        <dbReference type="EMBL" id="KAF0711504.1"/>
    </source>
</evidence>
<dbReference type="OrthoDB" id="6610774at2759"/>
<dbReference type="PANTHER" id="PTHR33273">
    <property type="entry name" value="DOMAIN-CONTAINING PROTEIN, PUTATIVE-RELATED"/>
    <property type="match status" value="1"/>
</dbReference>
<dbReference type="Pfam" id="PF14529">
    <property type="entry name" value="Exo_endo_phos_2"/>
    <property type="match status" value="1"/>
</dbReference>
<dbReference type="Proteomes" id="UP000478052">
    <property type="component" value="Unassembled WGS sequence"/>
</dbReference>
<reference evidence="3 4" key="1">
    <citation type="submission" date="2019-08" db="EMBL/GenBank/DDBJ databases">
        <title>Whole genome of Aphis craccivora.</title>
        <authorList>
            <person name="Voronova N.V."/>
            <person name="Shulinski R.S."/>
            <person name="Bandarenka Y.V."/>
            <person name="Zhorov D.G."/>
            <person name="Warner D."/>
        </authorList>
    </citation>
    <scope>NUCLEOTIDE SEQUENCE [LARGE SCALE GENOMIC DNA]</scope>
    <source>
        <strain evidence="3">180601</strain>
        <tissue evidence="3">Whole Body</tissue>
    </source>
</reference>
<accession>A0A6G0VVZ3</accession>
<feature type="compositionally biased region" description="Polar residues" evidence="1">
    <location>
        <begin position="234"/>
        <end position="254"/>
    </location>
</feature>